<dbReference type="EMBL" id="WTPW01000537">
    <property type="protein sequence ID" value="KAF0501471.1"/>
    <property type="molecule type" value="Genomic_DNA"/>
</dbReference>
<keyword evidence="1" id="KW-1133">Transmembrane helix</keyword>
<gene>
    <name evidence="2" type="ORF">F8M41_020002</name>
</gene>
<feature type="transmembrane region" description="Helical" evidence="1">
    <location>
        <begin position="394"/>
        <end position="415"/>
    </location>
</feature>
<dbReference type="OrthoDB" id="2446629at2759"/>
<dbReference type="Proteomes" id="UP000439903">
    <property type="component" value="Unassembled WGS sequence"/>
</dbReference>
<sequence length="619" mass="71967">MIITSIDCDQTDGPIACVFSINSNVTTYYLQIYLSPIGNVKGIPEAYTSRQGLRAKITPFYDYILGLTAYDNNDNNAYYYIYVYDDLNKALNLPDSFLTNYFGVNAIMMNNTFLLASPYTNDNISWSLLTIPLPTHFNIRYDNSLIDNTIPSINDKVSSSTTLLIINFKVRIALSTSTSRITIYKTSDNSIRQRIPVTMHEYFSISPDEFAISIFVINSTFNEYDEQYFVNMDNNFVKNKVNNEPIKGIHDDIWILKTDLPNNRKLYSDNAIMGSVRLTQSASKSFLALSKHNQSTYINNLLNELAEKVPINISYLRSDNGFNKITCYQIVIPIRIDVDSTNYKTKRTASEYSSDLHYMITYKNITTFTLGITNDLDQDYGFKPMWNVWNDHKVQIILISGIIIFITFCLLYPILIHKLKSKKIEVLCSTILKFALIVPNFILSILFVVQYSNNVPDLYWLSVLVLNVPLFINFFIATYTIYVGIKNPFIGKDFKEWIIKYRGLVIILIVLVATDYEYLTILKEIPIFTKKLYYYEQINIFNILDNIFDIAILWGAFFDIFFRNIPQIIIQVYYYNYEFLLEYDIVPLLLFVTSSLKIFMIIFNYIYKKVTLIIVRRLV</sequence>
<organism evidence="2 3">
    <name type="scientific">Gigaspora margarita</name>
    <dbReference type="NCBI Taxonomy" id="4874"/>
    <lineage>
        <taxon>Eukaryota</taxon>
        <taxon>Fungi</taxon>
        <taxon>Fungi incertae sedis</taxon>
        <taxon>Mucoromycota</taxon>
        <taxon>Glomeromycotina</taxon>
        <taxon>Glomeromycetes</taxon>
        <taxon>Diversisporales</taxon>
        <taxon>Gigasporaceae</taxon>
        <taxon>Gigaspora</taxon>
    </lineage>
</organism>
<feature type="transmembrane region" description="Helical" evidence="1">
    <location>
        <begin position="427"/>
        <end position="452"/>
    </location>
</feature>
<feature type="transmembrane region" description="Helical" evidence="1">
    <location>
        <begin position="458"/>
        <end position="485"/>
    </location>
</feature>
<protein>
    <submittedName>
        <fullName evidence="2">Uncharacterized protein</fullName>
    </submittedName>
</protein>
<name>A0A8H4AJ91_GIGMA</name>
<evidence type="ECO:0000313" key="2">
    <source>
        <dbReference type="EMBL" id="KAF0501471.1"/>
    </source>
</evidence>
<reference evidence="2 3" key="1">
    <citation type="journal article" date="2019" name="Environ. Microbiol.">
        <title>At the nexus of three kingdoms: the genome of the mycorrhizal fungus Gigaspora margarita provides insights into plant, endobacterial and fungal interactions.</title>
        <authorList>
            <person name="Venice F."/>
            <person name="Ghignone S."/>
            <person name="Salvioli di Fossalunga A."/>
            <person name="Amselem J."/>
            <person name="Novero M."/>
            <person name="Xianan X."/>
            <person name="Sedzielewska Toro K."/>
            <person name="Morin E."/>
            <person name="Lipzen A."/>
            <person name="Grigoriev I.V."/>
            <person name="Henrissat B."/>
            <person name="Martin F.M."/>
            <person name="Bonfante P."/>
        </authorList>
    </citation>
    <scope>NUCLEOTIDE SEQUENCE [LARGE SCALE GENOMIC DNA]</scope>
    <source>
        <strain evidence="2 3">BEG34</strain>
    </source>
</reference>
<feature type="transmembrane region" description="Helical" evidence="1">
    <location>
        <begin position="585"/>
        <end position="607"/>
    </location>
</feature>
<dbReference type="AlphaFoldDB" id="A0A8H4AJ91"/>
<proteinExistence type="predicted"/>
<comment type="caution">
    <text evidence="2">The sequence shown here is derived from an EMBL/GenBank/DDBJ whole genome shotgun (WGS) entry which is preliminary data.</text>
</comment>
<evidence type="ECO:0000313" key="3">
    <source>
        <dbReference type="Proteomes" id="UP000439903"/>
    </source>
</evidence>
<accession>A0A8H4AJ91</accession>
<keyword evidence="1" id="KW-0472">Membrane</keyword>
<evidence type="ECO:0000256" key="1">
    <source>
        <dbReference type="SAM" id="Phobius"/>
    </source>
</evidence>
<keyword evidence="1" id="KW-0812">Transmembrane</keyword>
<keyword evidence="3" id="KW-1185">Reference proteome</keyword>
<feature type="transmembrane region" description="Helical" evidence="1">
    <location>
        <begin position="497"/>
        <end position="514"/>
    </location>
</feature>